<reference evidence="4 5" key="1">
    <citation type="submission" date="2021-07" db="EMBL/GenBank/DDBJ databases">
        <title>The draft genome sequence of Sphingomicrobium sp. B8.</title>
        <authorList>
            <person name="Mu L."/>
        </authorList>
    </citation>
    <scope>NUCLEOTIDE SEQUENCE [LARGE SCALE GENOMIC DNA]</scope>
    <source>
        <strain evidence="4 5">B8</strain>
    </source>
</reference>
<protein>
    <recommendedName>
        <fullName evidence="1">DNA topoisomerase 4 subunit A</fullName>
        <ecNumber evidence="1">5.6.2.2</ecNumber>
    </recommendedName>
    <alternativeName>
        <fullName evidence="1">Topoisomerase IV subunit A</fullName>
    </alternativeName>
</protein>
<feature type="site" description="Interaction with DNA" evidence="1">
    <location>
        <position position="43"/>
    </location>
</feature>
<dbReference type="SMART" id="SM00434">
    <property type="entry name" value="TOP4c"/>
    <property type="match status" value="1"/>
</dbReference>
<comment type="function">
    <text evidence="1">Topoisomerase IV is essential for chromosome segregation. It relaxes supercoiled DNA. Performs the decatenation events required during the replication of a circular DNA molecule.</text>
</comment>
<keyword evidence="1" id="KW-0472">Membrane</keyword>
<dbReference type="NCBIfam" id="TIGR01062">
    <property type="entry name" value="parC_Gneg"/>
    <property type="match status" value="1"/>
</dbReference>
<feature type="site" description="Interaction with DNA" evidence="1">
    <location>
        <position position="81"/>
    </location>
</feature>
<evidence type="ECO:0000313" key="5">
    <source>
        <dbReference type="Proteomes" id="UP000698028"/>
    </source>
</evidence>
<dbReference type="PROSITE" id="PS52040">
    <property type="entry name" value="TOPO_IIA"/>
    <property type="match status" value="1"/>
</dbReference>
<dbReference type="Proteomes" id="UP000698028">
    <property type="component" value="Unassembled WGS sequence"/>
</dbReference>
<feature type="site" description="Interaction with DNA" evidence="1">
    <location>
        <position position="79"/>
    </location>
</feature>
<comment type="similarity">
    <text evidence="1">Belongs to the type II topoisomerase GyrA/ParC subunit family. ParC type 1 subfamily.</text>
</comment>
<keyword evidence="1 2" id="KW-0413">Isomerase</keyword>
<dbReference type="RefSeq" id="WP_218633347.1">
    <property type="nucleotide sequence ID" value="NZ_JAHVAH010000001.1"/>
</dbReference>
<dbReference type="InterPro" id="IPR006691">
    <property type="entry name" value="GyrA/parC_rep"/>
</dbReference>
<dbReference type="InterPro" id="IPR005742">
    <property type="entry name" value="TopoIV_A_Gneg"/>
</dbReference>
<keyword evidence="5" id="KW-1185">Reference proteome</keyword>
<dbReference type="InterPro" id="IPR050220">
    <property type="entry name" value="Type_II_DNA_Topoisomerases"/>
</dbReference>
<keyword evidence="1 2" id="KW-0238">DNA-binding</keyword>
<feature type="site" description="Transition state stabilizer" evidence="1">
    <location>
        <position position="122"/>
    </location>
</feature>
<feature type="domain" description="Topo IIA-type catalytic" evidence="3">
    <location>
        <begin position="35"/>
        <end position="501"/>
    </location>
</feature>
<dbReference type="CDD" id="cd00187">
    <property type="entry name" value="TOP4c"/>
    <property type="match status" value="1"/>
</dbReference>
<keyword evidence="1 2" id="KW-0799">Topoisomerase</keyword>
<gene>
    <name evidence="1 4" type="primary">parC</name>
    <name evidence="4" type="ORF">KTQ36_09075</name>
</gene>
<dbReference type="Pfam" id="PF00521">
    <property type="entry name" value="DNA_topoisoIV"/>
    <property type="match status" value="1"/>
</dbReference>
<comment type="subcellular location">
    <subcellularLocation>
        <location evidence="1">Cell membrane</location>
        <topology evidence="1">Peripheral membrane protein</topology>
    </subcellularLocation>
</comment>
<proteinExistence type="inferred from homology"/>
<organism evidence="4 5">
    <name type="scientific">Sphingomicrobium clamense</name>
    <dbReference type="NCBI Taxonomy" id="2851013"/>
    <lineage>
        <taxon>Bacteria</taxon>
        <taxon>Pseudomonadati</taxon>
        <taxon>Pseudomonadota</taxon>
        <taxon>Alphaproteobacteria</taxon>
        <taxon>Sphingomonadales</taxon>
        <taxon>Sphingomonadaceae</taxon>
        <taxon>Sphingomicrobium</taxon>
    </lineage>
</organism>
<comment type="catalytic activity">
    <reaction evidence="1 2">
        <text>ATP-dependent breakage, passage and rejoining of double-stranded DNA.</text>
        <dbReference type="EC" id="5.6.2.2"/>
    </reaction>
</comment>
<dbReference type="EMBL" id="JAHVAH010000001">
    <property type="protein sequence ID" value="MBW0145445.1"/>
    <property type="molecule type" value="Genomic_DNA"/>
</dbReference>
<sequence>MTTEPDSLITPEPFSSALSDRYLVYALSTITARSLPDVRDGLKPVHRRLLWAMRLLKLNPTGAYKKSARVVGDVIGKYHPHGDASVYDAMVRLAQDFSLRYPLVEGQGNFGNIDGDNAAAYRYTEARLTKTAMRLMDGLDAGTVDYRATYNGEDEEPEVFPGLFPNLLANGAAGIAVGMATSIPPHNVGELVAAAVHLIDTPNAHDATLMNYVQGPDFPTGGVLVDDPRTIEKAYVTGRGSFRIRARIEVIKEKGGAWHLVVSEIPYGVSKGKLIEQIAGLIGDKKLPILADVRDESAEDIRIVLEPKARTVDPDLLLESLYKLSDLESRFSLNLNVLENGRTPGVMSLKEALLAWIRFQIEVLVNRSLHRIGKIDDRLELVEGFLKAFLNLDRVIEIIRTEDEPKQVMMAEFELTDRQAEAILNMRLRSLRKLEEMELTKEREALVEERAGLDELVKDEGLQKKRLKADMRALAKDYADDPRRTVVEEQEVARDLDWTAMIEKEPITVILSKKGWIRAMKGHAELATIPDMKFREGDEADIHFHAYTTDKLLIGAQNGKVFTVGGDKLPGARGFGEPVRLMVDLEGEVDIVTMFPVTPDMQLLCAASDGRGFLARGEAVIAETKKGKQLMNLKEGHRMKLLKHVPEGADAIAVVGENRKMLVFKLDELKEMSRGAGVQLQRYRDGGLSDAIAFKLEDGISWAMGGGKRNRTESDVLPWKVARGAAGRMAPMGFPQENVFTPPVEKSDDD</sequence>
<dbReference type="EC" id="5.6.2.2" evidence="1"/>
<dbReference type="PANTHER" id="PTHR43493:SF1">
    <property type="entry name" value="DNA TOPOISOMERASE 4 SUBUNIT A"/>
    <property type="match status" value="1"/>
</dbReference>
<comment type="caution">
    <text evidence="4">The sequence shown here is derived from an EMBL/GenBank/DDBJ whole genome shotgun (WGS) entry which is preliminary data.</text>
</comment>
<dbReference type="InterPro" id="IPR002205">
    <property type="entry name" value="Topo_IIA_dom_A"/>
</dbReference>
<dbReference type="NCBIfam" id="NF004044">
    <property type="entry name" value="PRK05561.1"/>
    <property type="match status" value="1"/>
</dbReference>
<dbReference type="Pfam" id="PF03989">
    <property type="entry name" value="DNA_gyraseA_C"/>
    <property type="match status" value="2"/>
</dbReference>
<evidence type="ECO:0000256" key="2">
    <source>
        <dbReference type="PROSITE-ProRule" id="PRU01384"/>
    </source>
</evidence>
<keyword evidence="1" id="KW-1003">Cell membrane</keyword>
<evidence type="ECO:0000259" key="3">
    <source>
        <dbReference type="PROSITE" id="PS52040"/>
    </source>
</evidence>
<name>A0ABS6V7X7_9SPHN</name>
<evidence type="ECO:0000256" key="1">
    <source>
        <dbReference type="HAMAP-Rule" id="MF_00936"/>
    </source>
</evidence>
<feature type="active site" description="O-(5'-phospho-DNA)-tyrosine intermediate" evidence="1 2">
    <location>
        <position position="123"/>
    </location>
</feature>
<accession>A0ABS6V7X7</accession>
<evidence type="ECO:0000313" key="4">
    <source>
        <dbReference type="EMBL" id="MBW0145445.1"/>
    </source>
</evidence>
<dbReference type="HAMAP" id="MF_00936">
    <property type="entry name" value="ParC_type1"/>
    <property type="match status" value="1"/>
</dbReference>
<comment type="subunit">
    <text evidence="1">Heterotetramer composed of ParC and ParE.</text>
</comment>
<dbReference type="PANTHER" id="PTHR43493">
    <property type="entry name" value="DNA GYRASE/TOPOISOMERASE SUBUNIT A"/>
    <property type="match status" value="1"/>
</dbReference>